<dbReference type="Gene3D" id="2.60.120.260">
    <property type="entry name" value="Galactose-binding domain-like"/>
    <property type="match status" value="1"/>
</dbReference>
<protein>
    <submittedName>
        <fullName evidence="2">Uncharacterized protein</fullName>
    </submittedName>
</protein>
<gene>
    <name evidence="2" type="ORF">DPMN_031639</name>
</gene>
<dbReference type="EMBL" id="JAIWYP010000002">
    <property type="protein sequence ID" value="KAH3868489.1"/>
    <property type="molecule type" value="Genomic_DNA"/>
</dbReference>
<sequence>MTFCWALYIRHIAHLPIFPGAQACHEYLVSGPHGVPDSHLTASSSWNSGLPQDNNGPDRSRLFTQAYDYGNGTFYRGAWTAGQNDQNQYIQVSARIEGFGQTTFYKIGNDGTLSK</sequence>
<name>A0A9D4M2I4_DREPO</name>
<proteinExistence type="predicted"/>
<reference evidence="2" key="1">
    <citation type="journal article" date="2019" name="bioRxiv">
        <title>The Genome of the Zebra Mussel, Dreissena polymorpha: A Resource for Invasive Species Research.</title>
        <authorList>
            <person name="McCartney M.A."/>
            <person name="Auch B."/>
            <person name="Kono T."/>
            <person name="Mallez S."/>
            <person name="Zhang Y."/>
            <person name="Obille A."/>
            <person name="Becker A."/>
            <person name="Abrahante J.E."/>
            <person name="Garbe J."/>
            <person name="Badalamenti J.P."/>
            <person name="Herman A."/>
            <person name="Mangelson H."/>
            <person name="Liachko I."/>
            <person name="Sullivan S."/>
            <person name="Sone E.D."/>
            <person name="Koren S."/>
            <person name="Silverstein K.A.T."/>
            <person name="Beckman K.B."/>
            <person name="Gohl D.M."/>
        </authorList>
    </citation>
    <scope>NUCLEOTIDE SEQUENCE</scope>
    <source>
        <strain evidence="2">Duluth1</strain>
        <tissue evidence="2">Whole animal</tissue>
    </source>
</reference>
<comment type="caution">
    <text evidence="2">The sequence shown here is derived from an EMBL/GenBank/DDBJ whole genome shotgun (WGS) entry which is preliminary data.</text>
</comment>
<dbReference type="AlphaFoldDB" id="A0A9D4M2I4"/>
<evidence type="ECO:0000313" key="2">
    <source>
        <dbReference type="EMBL" id="KAH3868489.1"/>
    </source>
</evidence>
<organism evidence="2 3">
    <name type="scientific">Dreissena polymorpha</name>
    <name type="common">Zebra mussel</name>
    <name type="synonym">Mytilus polymorpha</name>
    <dbReference type="NCBI Taxonomy" id="45954"/>
    <lineage>
        <taxon>Eukaryota</taxon>
        <taxon>Metazoa</taxon>
        <taxon>Spiralia</taxon>
        <taxon>Lophotrochozoa</taxon>
        <taxon>Mollusca</taxon>
        <taxon>Bivalvia</taxon>
        <taxon>Autobranchia</taxon>
        <taxon>Heteroconchia</taxon>
        <taxon>Euheterodonta</taxon>
        <taxon>Imparidentia</taxon>
        <taxon>Neoheterodontei</taxon>
        <taxon>Myida</taxon>
        <taxon>Dreissenoidea</taxon>
        <taxon>Dreissenidae</taxon>
        <taxon>Dreissena</taxon>
    </lineage>
</organism>
<evidence type="ECO:0000313" key="3">
    <source>
        <dbReference type="Proteomes" id="UP000828390"/>
    </source>
</evidence>
<dbReference type="SUPFAM" id="SSF49785">
    <property type="entry name" value="Galactose-binding domain-like"/>
    <property type="match status" value="1"/>
</dbReference>
<reference evidence="2" key="2">
    <citation type="submission" date="2020-11" db="EMBL/GenBank/DDBJ databases">
        <authorList>
            <person name="McCartney M.A."/>
            <person name="Auch B."/>
            <person name="Kono T."/>
            <person name="Mallez S."/>
            <person name="Becker A."/>
            <person name="Gohl D.M."/>
            <person name="Silverstein K.A.T."/>
            <person name="Koren S."/>
            <person name="Bechman K.B."/>
            <person name="Herman A."/>
            <person name="Abrahante J.E."/>
            <person name="Garbe J."/>
        </authorList>
    </citation>
    <scope>NUCLEOTIDE SEQUENCE</scope>
    <source>
        <strain evidence="2">Duluth1</strain>
        <tissue evidence="2">Whole animal</tissue>
    </source>
</reference>
<evidence type="ECO:0000256" key="1">
    <source>
        <dbReference type="SAM" id="MobiDB-lite"/>
    </source>
</evidence>
<accession>A0A9D4M2I4</accession>
<dbReference type="Proteomes" id="UP000828390">
    <property type="component" value="Unassembled WGS sequence"/>
</dbReference>
<feature type="region of interest" description="Disordered" evidence="1">
    <location>
        <begin position="39"/>
        <end position="59"/>
    </location>
</feature>
<keyword evidence="3" id="KW-1185">Reference proteome</keyword>
<dbReference type="InterPro" id="IPR008979">
    <property type="entry name" value="Galactose-bd-like_sf"/>
</dbReference>
<feature type="compositionally biased region" description="Polar residues" evidence="1">
    <location>
        <begin position="40"/>
        <end position="55"/>
    </location>
</feature>